<keyword evidence="3" id="KW-1185">Reference proteome</keyword>
<reference evidence="2 3" key="1">
    <citation type="submission" date="2016-03" db="EMBL/GenBank/DDBJ databases">
        <authorList>
            <person name="Ploux O."/>
        </authorList>
    </citation>
    <scope>NUCLEOTIDE SEQUENCE [LARGE SCALE GENOMIC DNA]</scope>
    <source>
        <strain evidence="2 3">UAMH 11012</strain>
    </source>
</reference>
<dbReference type="AlphaFoldDB" id="A0A1L7WPZ5"/>
<dbReference type="SMART" id="SM00248">
    <property type="entry name" value="ANK"/>
    <property type="match status" value="1"/>
</dbReference>
<evidence type="ECO:0000313" key="3">
    <source>
        <dbReference type="Proteomes" id="UP000184330"/>
    </source>
</evidence>
<evidence type="ECO:0000313" key="2">
    <source>
        <dbReference type="EMBL" id="CZR54845.1"/>
    </source>
</evidence>
<protein>
    <submittedName>
        <fullName evidence="2">Uncharacterized protein</fullName>
    </submittedName>
</protein>
<feature type="repeat" description="ANK" evidence="1">
    <location>
        <begin position="350"/>
        <end position="382"/>
    </location>
</feature>
<gene>
    <name evidence="2" type="ORF">PAC_04729</name>
</gene>
<name>A0A1L7WPZ5_9HELO</name>
<dbReference type="InterPro" id="IPR036770">
    <property type="entry name" value="Ankyrin_rpt-contain_sf"/>
</dbReference>
<dbReference type="PROSITE" id="PS50297">
    <property type="entry name" value="ANK_REP_REGION"/>
    <property type="match status" value="1"/>
</dbReference>
<evidence type="ECO:0000256" key="1">
    <source>
        <dbReference type="PROSITE-ProRule" id="PRU00023"/>
    </source>
</evidence>
<dbReference type="Proteomes" id="UP000184330">
    <property type="component" value="Unassembled WGS sequence"/>
</dbReference>
<proteinExistence type="predicted"/>
<dbReference type="Pfam" id="PF12796">
    <property type="entry name" value="Ank_2"/>
    <property type="match status" value="1"/>
</dbReference>
<dbReference type="Gene3D" id="1.25.40.20">
    <property type="entry name" value="Ankyrin repeat-containing domain"/>
    <property type="match status" value="1"/>
</dbReference>
<dbReference type="PROSITE" id="PS50088">
    <property type="entry name" value="ANK_REPEAT"/>
    <property type="match status" value="1"/>
</dbReference>
<dbReference type="InterPro" id="IPR002110">
    <property type="entry name" value="Ankyrin_rpt"/>
</dbReference>
<dbReference type="OrthoDB" id="432483at2759"/>
<keyword evidence="1" id="KW-0040">ANK repeat</keyword>
<sequence length="752" mass="85144">MAEAALGVAASVISIASFAIQLADSVQKACDFWESVQDGPEEIGRISLELRLLSNILRSISHEHKEQTQGRASRAQDTNRVQDSLVMEALNIAKRDINNLDIIVTQLSSMIGPGHGRTKRKWGQVKFALKSGKINKMKMCIESAKSTLTLLQSSRAQAAMYQMNGRIEIISANMLSTSTTIERQPATTLQEEQFSDNCYSEAQCLKEDLQLESSSPSVATQGDLRYSSTSGLQIRTKTTWTSINAGLARLSIQSLSTALNDPDAEEDQNSNVVSNPTRTTFTVNLLWGFSSCRRGFRISISSPFDFMKLNSIRRRPNDSLLFNLCIFGDTRRVHKLFLKGEASVFDADEDGRGLLHYACRHGRSDLAKFLLSNGADCYQRSDLGKTAVDELEDYDRECLAAAEVGDGEDDWEDYERNDEIGADAINKCYADDKDYTRDDVNARRKDIAKIVDTLVRDTPFDPFDYPDYTGNETLILFRGLPHENLKYLLSQESQLIATKDCFQFIVENLIFLDDTVDDFQNCVDLLLTKYETMQQNPVTCNEWPYKVTLLQTLLDNWLFQGVVGEIGAKAKISRCLTLTEDLYEVESAGTPLDFIAGYDSEKVESWLKLLAKNEIDVSEYLAYEFDQHPDGIVYQSHQCCRNISFHFQRGEIGFTGVEVENVCDPQYDHFHPEYRCEVGISRERCIIMFPDIMVDEDGRPSHNIPGSWEGSLKPNSELFLVRGDWAGRQYVDFLKQYDYVWDEANGKWKYVP</sequence>
<dbReference type="SUPFAM" id="SSF48403">
    <property type="entry name" value="Ankyrin repeat"/>
    <property type="match status" value="1"/>
</dbReference>
<dbReference type="EMBL" id="FJOG01000005">
    <property type="protein sequence ID" value="CZR54845.1"/>
    <property type="molecule type" value="Genomic_DNA"/>
</dbReference>
<accession>A0A1L7WPZ5</accession>
<organism evidence="2 3">
    <name type="scientific">Phialocephala subalpina</name>
    <dbReference type="NCBI Taxonomy" id="576137"/>
    <lineage>
        <taxon>Eukaryota</taxon>
        <taxon>Fungi</taxon>
        <taxon>Dikarya</taxon>
        <taxon>Ascomycota</taxon>
        <taxon>Pezizomycotina</taxon>
        <taxon>Leotiomycetes</taxon>
        <taxon>Helotiales</taxon>
        <taxon>Mollisiaceae</taxon>
        <taxon>Phialocephala</taxon>
        <taxon>Phialocephala fortinii species complex</taxon>
    </lineage>
</organism>